<dbReference type="GO" id="GO:0071555">
    <property type="term" value="P:cell wall organization"/>
    <property type="evidence" value="ECO:0007669"/>
    <property type="project" value="UniProtKB-KW"/>
</dbReference>
<accession>A0A6J6VF18</accession>
<evidence type="ECO:0000256" key="2">
    <source>
        <dbReference type="ARBA" id="ARBA00022692"/>
    </source>
</evidence>
<keyword evidence="2" id="KW-0812">Transmembrane</keyword>
<dbReference type="EMBL" id="CAFBQA010000015">
    <property type="protein sequence ID" value="CAB5036520.1"/>
    <property type="molecule type" value="Genomic_DNA"/>
</dbReference>
<evidence type="ECO:0000313" key="8">
    <source>
        <dbReference type="EMBL" id="CAB4889580.1"/>
    </source>
</evidence>
<evidence type="ECO:0000256" key="6">
    <source>
        <dbReference type="ARBA" id="ARBA00023316"/>
    </source>
</evidence>
<evidence type="ECO:0000256" key="1">
    <source>
        <dbReference type="ARBA" id="ARBA00022475"/>
    </source>
</evidence>
<dbReference type="PANTHER" id="PTHR30518:SF2">
    <property type="entry name" value="ENDOLYTIC MUREIN TRANSGLYCOSYLASE"/>
    <property type="match status" value="1"/>
</dbReference>
<gene>
    <name evidence="7" type="ORF">UFOPK2894_00480</name>
    <name evidence="8" type="ORF">UFOPK3492_00229</name>
    <name evidence="9" type="ORF">UFOPK4234_00457</name>
</gene>
<organism evidence="7">
    <name type="scientific">freshwater metagenome</name>
    <dbReference type="NCBI Taxonomy" id="449393"/>
    <lineage>
        <taxon>unclassified sequences</taxon>
        <taxon>metagenomes</taxon>
        <taxon>ecological metagenomes</taxon>
    </lineage>
</organism>
<dbReference type="Gene3D" id="3.30.1490.480">
    <property type="entry name" value="Endolytic murein transglycosylase"/>
    <property type="match status" value="1"/>
</dbReference>
<evidence type="ECO:0000256" key="5">
    <source>
        <dbReference type="ARBA" id="ARBA00023239"/>
    </source>
</evidence>
<dbReference type="GO" id="GO:0016829">
    <property type="term" value="F:lyase activity"/>
    <property type="evidence" value="ECO:0007669"/>
    <property type="project" value="UniProtKB-KW"/>
</dbReference>
<protein>
    <submittedName>
        <fullName evidence="7">Unannotated protein</fullName>
    </submittedName>
</protein>
<keyword evidence="3" id="KW-1133">Transmembrane helix</keyword>
<dbReference type="HAMAP" id="MF_02065">
    <property type="entry name" value="MltG"/>
    <property type="match status" value="1"/>
</dbReference>
<dbReference type="Pfam" id="PF02618">
    <property type="entry name" value="YceG"/>
    <property type="match status" value="1"/>
</dbReference>
<dbReference type="AlphaFoldDB" id="A0A6J6VF18"/>
<keyword evidence="5" id="KW-0456">Lyase</keyword>
<evidence type="ECO:0000256" key="3">
    <source>
        <dbReference type="ARBA" id="ARBA00022989"/>
    </source>
</evidence>
<keyword evidence="4" id="KW-0472">Membrane</keyword>
<dbReference type="NCBIfam" id="TIGR00247">
    <property type="entry name" value="endolytic transglycosylase MltG"/>
    <property type="match status" value="1"/>
</dbReference>
<proteinExistence type="inferred from homology"/>
<dbReference type="PANTHER" id="PTHR30518">
    <property type="entry name" value="ENDOLYTIC MUREIN TRANSGLYCOSYLASE"/>
    <property type="match status" value="1"/>
</dbReference>
<evidence type="ECO:0000313" key="9">
    <source>
        <dbReference type="EMBL" id="CAB5036520.1"/>
    </source>
</evidence>
<dbReference type="EMBL" id="CAEZZQ010000021">
    <property type="protein sequence ID" value="CAB4769117.1"/>
    <property type="molecule type" value="Genomic_DNA"/>
</dbReference>
<evidence type="ECO:0000256" key="4">
    <source>
        <dbReference type="ARBA" id="ARBA00023136"/>
    </source>
</evidence>
<dbReference type="EMBL" id="CAFBMD010000008">
    <property type="protein sequence ID" value="CAB4889580.1"/>
    <property type="molecule type" value="Genomic_DNA"/>
</dbReference>
<sequence length="336" mass="36437">MKTRLLLVILVGALTIGAIAYFSSRPPELDFPANTSTAEVDFTISPGESGSDIARALAKAGIVKTWESFFNVAAADKRSLSLQPGTRRIHAHQVSKLVLEELLDPSRLVGVVRIPEGARISNVLKIMVGQGFDENELLAAIEDAKTPWGSVEGALFPATYAFPRDASAHSAIAEMIQTTKRALNELQVEERAKAAGLTTLQVLTIASLIQAEADEPDFSKVSRVIYNRIADGMRLQLDTTVLYALKEQGRIRVTNKDLAVNSPFNTYKQNGLPPGPIGNPGSKAINAALSPADGPWIFFITVKPGDTRFTASENEFYRWKSEYDKNYAAGAFKVGA</sequence>
<dbReference type="InterPro" id="IPR003770">
    <property type="entry name" value="MLTG-like"/>
</dbReference>
<keyword evidence="1" id="KW-1003">Cell membrane</keyword>
<keyword evidence="6" id="KW-0961">Cell wall biogenesis/degradation</keyword>
<evidence type="ECO:0000313" key="7">
    <source>
        <dbReference type="EMBL" id="CAB4769117.1"/>
    </source>
</evidence>
<name>A0A6J6VF18_9ZZZZ</name>
<reference evidence="7" key="1">
    <citation type="submission" date="2020-05" db="EMBL/GenBank/DDBJ databases">
        <authorList>
            <person name="Chiriac C."/>
            <person name="Salcher M."/>
            <person name="Ghai R."/>
            <person name="Kavagutti S V."/>
        </authorList>
    </citation>
    <scope>NUCLEOTIDE SEQUENCE</scope>
</reference>